<organism evidence="1 2">
    <name type="scientific">Labrys okinawensis</name>
    <dbReference type="NCBI Taxonomy" id="346911"/>
    <lineage>
        <taxon>Bacteria</taxon>
        <taxon>Pseudomonadati</taxon>
        <taxon>Pseudomonadota</taxon>
        <taxon>Alphaproteobacteria</taxon>
        <taxon>Hyphomicrobiales</taxon>
        <taxon>Xanthobacteraceae</taxon>
        <taxon>Labrys</taxon>
    </lineage>
</organism>
<dbReference type="InterPro" id="IPR046606">
    <property type="entry name" value="DUF6665"/>
</dbReference>
<evidence type="ECO:0000313" key="2">
    <source>
        <dbReference type="Proteomes" id="UP000237682"/>
    </source>
</evidence>
<protein>
    <submittedName>
        <fullName evidence="1">Uncharacterized protein</fullName>
    </submittedName>
</protein>
<dbReference type="AlphaFoldDB" id="A0A2S9QG68"/>
<dbReference type="EMBL" id="PUEJ01000003">
    <property type="protein sequence ID" value="PRH88290.1"/>
    <property type="molecule type" value="Genomic_DNA"/>
</dbReference>
<gene>
    <name evidence="1" type="ORF">C5L14_07785</name>
</gene>
<comment type="caution">
    <text evidence="1">The sequence shown here is derived from an EMBL/GenBank/DDBJ whole genome shotgun (WGS) entry which is preliminary data.</text>
</comment>
<evidence type="ECO:0000313" key="1">
    <source>
        <dbReference type="EMBL" id="PRH88290.1"/>
    </source>
</evidence>
<dbReference type="OrthoDB" id="9814981at2"/>
<dbReference type="RefSeq" id="WP_105861952.1">
    <property type="nucleotide sequence ID" value="NZ_PUEJ01000003.1"/>
</dbReference>
<reference evidence="1 2" key="1">
    <citation type="submission" date="2018-02" db="EMBL/GenBank/DDBJ databases">
        <title>Whole genome sequencing of endophytic bacterium.</title>
        <authorList>
            <person name="Eedara R."/>
            <person name="Podile A.R."/>
        </authorList>
    </citation>
    <scope>NUCLEOTIDE SEQUENCE [LARGE SCALE GENOMIC DNA]</scope>
    <source>
        <strain evidence="1 2">RP1T</strain>
    </source>
</reference>
<name>A0A2S9QG68_9HYPH</name>
<sequence>MSVRLPQNFSPATARTALDVLGAEIRVEKAASLERAGEAAGQAMAALHAAAPENPDRPRLLADAVDAVYGYFIQRELMGMASHGGVIRELKIPPEVLVRLGVRR</sequence>
<proteinExistence type="predicted"/>
<accession>A0A2S9QG68</accession>
<dbReference type="Pfam" id="PF20370">
    <property type="entry name" value="DUF6665"/>
    <property type="match status" value="1"/>
</dbReference>
<dbReference type="Proteomes" id="UP000237682">
    <property type="component" value="Unassembled WGS sequence"/>
</dbReference>
<keyword evidence="2" id="KW-1185">Reference proteome</keyword>